<sequence length="109" mass="12291">MEMLLSNTGCWEAWEAGTCLRVGVAVARWCVSVRASLHMEPLGRIPFYHLMLQDTPDGEGQLQPVITRVVLSYRHASSSVISCWQQRKRRHKGILDTRVSTGEGRGRPD</sequence>
<name>A0A9R1TXJ5_9HYME</name>
<gene>
    <name evidence="2" type="primary">LOC105264804</name>
</gene>
<reference evidence="2" key="1">
    <citation type="submission" date="2025-08" db="UniProtKB">
        <authorList>
            <consortium name="RefSeq"/>
        </authorList>
    </citation>
    <scope>IDENTIFICATION</scope>
</reference>
<evidence type="ECO:0000313" key="1">
    <source>
        <dbReference type="Proteomes" id="UP000694866"/>
    </source>
</evidence>
<dbReference type="RefSeq" id="XP_011300239.1">
    <property type="nucleotide sequence ID" value="XM_011301937.1"/>
</dbReference>
<dbReference type="GeneID" id="105264804"/>
<dbReference type="KEGG" id="fas:105264804"/>
<protein>
    <submittedName>
        <fullName evidence="2">Uncharacterized protein</fullName>
    </submittedName>
</protein>
<accession>A0A9R1TXJ5</accession>
<dbReference type="AlphaFoldDB" id="A0A9R1TXJ5"/>
<evidence type="ECO:0000313" key="2">
    <source>
        <dbReference type="RefSeq" id="XP_011300239.1"/>
    </source>
</evidence>
<keyword evidence="1" id="KW-1185">Reference proteome</keyword>
<organism evidence="1 2">
    <name type="scientific">Fopius arisanus</name>
    <dbReference type="NCBI Taxonomy" id="64838"/>
    <lineage>
        <taxon>Eukaryota</taxon>
        <taxon>Metazoa</taxon>
        <taxon>Ecdysozoa</taxon>
        <taxon>Arthropoda</taxon>
        <taxon>Hexapoda</taxon>
        <taxon>Insecta</taxon>
        <taxon>Pterygota</taxon>
        <taxon>Neoptera</taxon>
        <taxon>Endopterygota</taxon>
        <taxon>Hymenoptera</taxon>
        <taxon>Apocrita</taxon>
        <taxon>Ichneumonoidea</taxon>
        <taxon>Braconidae</taxon>
        <taxon>Opiinae</taxon>
        <taxon>Fopius</taxon>
    </lineage>
</organism>
<dbReference type="Proteomes" id="UP000694866">
    <property type="component" value="Unplaced"/>
</dbReference>
<proteinExistence type="predicted"/>